<reference evidence="7 8" key="1">
    <citation type="submission" date="2020-01" db="EMBL/GenBank/DDBJ databases">
        <title>Investigation of new actinobacteria for the biodesulphurisation of diesel fuel.</title>
        <authorList>
            <person name="Athi Narayanan S.M."/>
        </authorList>
    </citation>
    <scope>NUCLEOTIDE SEQUENCE [LARGE SCALE GENOMIC DNA]</scope>
    <source>
        <strain evidence="7 8">213E</strain>
    </source>
</reference>
<evidence type="ECO:0000256" key="5">
    <source>
        <dbReference type="ARBA" id="ARBA00023136"/>
    </source>
</evidence>
<gene>
    <name evidence="7" type="ORF">GYA93_13975</name>
</gene>
<feature type="transmembrane region" description="Helical" evidence="6">
    <location>
        <begin position="557"/>
        <end position="582"/>
    </location>
</feature>
<keyword evidence="3 6" id="KW-0812">Transmembrane</keyword>
<feature type="transmembrane region" description="Helical" evidence="6">
    <location>
        <begin position="173"/>
        <end position="192"/>
    </location>
</feature>
<evidence type="ECO:0000256" key="3">
    <source>
        <dbReference type="ARBA" id="ARBA00022692"/>
    </source>
</evidence>
<sequence length="665" mass="71696">MTSVDEAPTARRSVSQVGRGLGLVILAALLGVVIYAMISGSARHIERGDPYPGGPIAVLDVAGYFVGATLGALCLGALIFVVTSARPDHDGIIDATVYRAHRFVSTATPVWAVLSWLMVGVAAADGYGQPLGKILSNGLLFSAIGISEKAVAWLVMAIFATIVALLSRFFLSWIAHLVFVIPTGIAVAALPMAGNGGQGPNHDYMTSLVILFILAVSVSIGVRVAALTAPPITPDDDRQILQRRTAWIVGIADLVGLASGAGLIAFLVPARYLFTTAFGIASVLLLIGLAAALVTSVLTLRSHSDDADRGRGLTVALVGTVAMVLAMACWAIMDTRVAPGLLAHEFTSWDVFLGYELPGAPTTWRLFSYWRFDFVMGAAAIVAAVLYGVGVRHLIKRGDAWPWGRTISWMLGCLMVVVVTGSGIRAYGSAMFSVHMAEHMSLNMFAPVLLVLGAPATLALRALPTSGSHRPPGPREWLLWALHSKVTKVLSNPAVAFVLFVISLYAVYFTAIFGTFTRYHWGHVLLTIHFIIIGYLFFWVVIGIDPGPQRIPYLARIGYLFGVMPFHAFFGIALMTMSSVIGDKFYSQLDLPWVADRAHDQWLGGAIAWGASEVPLVLVVIAIVAQWAKSDNREARRADRHAETYEDVELDNYNKMLEELAKSRR</sequence>
<dbReference type="RefSeq" id="WP_059035299.1">
    <property type="nucleotide sequence ID" value="NZ_JAADZU010000044.1"/>
</dbReference>
<feature type="transmembrane region" description="Helical" evidence="6">
    <location>
        <begin position="312"/>
        <end position="333"/>
    </location>
</feature>
<keyword evidence="4 6" id="KW-1133">Transmembrane helix</keyword>
<dbReference type="InterPro" id="IPR019108">
    <property type="entry name" value="Caa3_assmbl_CtaG-rel"/>
</dbReference>
<name>A0A7K3LR61_9ACTN</name>
<dbReference type="Proteomes" id="UP000466307">
    <property type="component" value="Unassembled WGS sequence"/>
</dbReference>
<keyword evidence="2" id="KW-1003">Cell membrane</keyword>
<evidence type="ECO:0000256" key="4">
    <source>
        <dbReference type="ARBA" id="ARBA00022989"/>
    </source>
</evidence>
<feature type="transmembrane region" description="Helical" evidence="6">
    <location>
        <begin position="522"/>
        <end position="545"/>
    </location>
</feature>
<organism evidence="7 8">
    <name type="scientific">Gordonia desulfuricans</name>
    <dbReference type="NCBI Taxonomy" id="89051"/>
    <lineage>
        <taxon>Bacteria</taxon>
        <taxon>Bacillati</taxon>
        <taxon>Actinomycetota</taxon>
        <taxon>Actinomycetes</taxon>
        <taxon>Mycobacteriales</taxon>
        <taxon>Gordoniaceae</taxon>
        <taxon>Gordonia</taxon>
    </lineage>
</organism>
<feature type="transmembrane region" description="Helical" evidence="6">
    <location>
        <begin position="374"/>
        <end position="395"/>
    </location>
</feature>
<keyword evidence="8" id="KW-1185">Reference proteome</keyword>
<accession>A0A7K3LR61</accession>
<protein>
    <submittedName>
        <fullName evidence="7">Cytochrome c oxidase assembly protein</fullName>
    </submittedName>
</protein>
<feature type="transmembrane region" description="Helical" evidence="6">
    <location>
        <begin position="274"/>
        <end position="300"/>
    </location>
</feature>
<feature type="transmembrane region" description="Helical" evidence="6">
    <location>
        <begin position="246"/>
        <end position="268"/>
    </location>
</feature>
<feature type="transmembrane region" description="Helical" evidence="6">
    <location>
        <begin position="407"/>
        <end position="428"/>
    </location>
</feature>
<feature type="transmembrane region" description="Helical" evidence="6">
    <location>
        <begin position="21"/>
        <end position="42"/>
    </location>
</feature>
<evidence type="ECO:0000313" key="8">
    <source>
        <dbReference type="Proteomes" id="UP000466307"/>
    </source>
</evidence>
<evidence type="ECO:0000256" key="2">
    <source>
        <dbReference type="ARBA" id="ARBA00022475"/>
    </source>
</evidence>
<feature type="transmembrane region" description="Helical" evidence="6">
    <location>
        <begin position="602"/>
        <end position="628"/>
    </location>
</feature>
<feature type="transmembrane region" description="Helical" evidence="6">
    <location>
        <begin position="103"/>
        <end position="124"/>
    </location>
</feature>
<evidence type="ECO:0000313" key="7">
    <source>
        <dbReference type="EMBL" id="NDK90680.1"/>
    </source>
</evidence>
<feature type="transmembrane region" description="Helical" evidence="6">
    <location>
        <begin position="62"/>
        <end position="82"/>
    </location>
</feature>
<keyword evidence="5 6" id="KW-0472">Membrane</keyword>
<dbReference type="AlphaFoldDB" id="A0A7K3LR61"/>
<dbReference type="GO" id="GO:0005886">
    <property type="term" value="C:plasma membrane"/>
    <property type="evidence" value="ECO:0007669"/>
    <property type="project" value="UniProtKB-SubCell"/>
</dbReference>
<feature type="transmembrane region" description="Helical" evidence="6">
    <location>
        <begin position="144"/>
        <end position="166"/>
    </location>
</feature>
<evidence type="ECO:0000256" key="1">
    <source>
        <dbReference type="ARBA" id="ARBA00004651"/>
    </source>
</evidence>
<feature type="transmembrane region" description="Helical" evidence="6">
    <location>
        <begin position="494"/>
        <end position="516"/>
    </location>
</feature>
<dbReference type="Pfam" id="PF09678">
    <property type="entry name" value="Caa3_CtaG"/>
    <property type="match status" value="1"/>
</dbReference>
<comment type="caution">
    <text evidence="7">The sequence shown here is derived from an EMBL/GenBank/DDBJ whole genome shotgun (WGS) entry which is preliminary data.</text>
</comment>
<dbReference type="EMBL" id="JAADZU010000044">
    <property type="protein sequence ID" value="NDK90680.1"/>
    <property type="molecule type" value="Genomic_DNA"/>
</dbReference>
<evidence type="ECO:0000256" key="6">
    <source>
        <dbReference type="SAM" id="Phobius"/>
    </source>
</evidence>
<proteinExistence type="predicted"/>
<feature type="transmembrane region" description="Helical" evidence="6">
    <location>
        <begin position="440"/>
        <end position="460"/>
    </location>
</feature>
<feature type="transmembrane region" description="Helical" evidence="6">
    <location>
        <begin position="204"/>
        <end position="226"/>
    </location>
</feature>
<comment type="subcellular location">
    <subcellularLocation>
        <location evidence="1">Cell membrane</location>
        <topology evidence="1">Multi-pass membrane protein</topology>
    </subcellularLocation>
</comment>